<dbReference type="AlphaFoldDB" id="A0A3D0KE83"/>
<keyword evidence="2" id="KW-1133">Transmembrane helix</keyword>
<evidence type="ECO:0000256" key="2">
    <source>
        <dbReference type="SAM" id="Phobius"/>
    </source>
</evidence>
<name>A0A3D0KE83_9GAMM</name>
<feature type="region of interest" description="Disordered" evidence="1">
    <location>
        <begin position="120"/>
        <end position="141"/>
    </location>
</feature>
<keyword evidence="2" id="KW-0812">Transmembrane</keyword>
<evidence type="ECO:0000256" key="1">
    <source>
        <dbReference type="SAM" id="MobiDB-lite"/>
    </source>
</evidence>
<evidence type="ECO:0000313" key="3">
    <source>
        <dbReference type="EMBL" id="HCA01843.1"/>
    </source>
</evidence>
<organism evidence="3">
    <name type="scientific">Halomonas campaniensis</name>
    <dbReference type="NCBI Taxonomy" id="213554"/>
    <lineage>
        <taxon>Bacteria</taxon>
        <taxon>Pseudomonadati</taxon>
        <taxon>Pseudomonadota</taxon>
        <taxon>Gammaproteobacteria</taxon>
        <taxon>Oceanospirillales</taxon>
        <taxon>Halomonadaceae</taxon>
        <taxon>Halomonas</taxon>
    </lineage>
</organism>
<dbReference type="EMBL" id="DOTR01000033">
    <property type="protein sequence ID" value="HCA01843.1"/>
    <property type="molecule type" value="Genomic_DNA"/>
</dbReference>
<accession>A0A3D0KE83</accession>
<sequence length="141" mass="15869">MLFEDSMSLLWSSYYVLSLVVLVAVYFALAFLPRLPRLVITWCVAGAMWIPAGYQLPLVEEGEFYTGWAPAAMVSAVAFLEHSASALRGGLLWLILGIALGACVGIALWWWRRPEPYDDVSQHQSQEEDPQPTRRREPVIT</sequence>
<proteinExistence type="predicted"/>
<feature type="transmembrane region" description="Helical" evidence="2">
    <location>
        <begin position="12"/>
        <end position="32"/>
    </location>
</feature>
<keyword evidence="2" id="KW-0472">Membrane</keyword>
<comment type="caution">
    <text evidence="3">The sequence shown here is derived from an EMBL/GenBank/DDBJ whole genome shotgun (WGS) entry which is preliminary data.</text>
</comment>
<gene>
    <name evidence="3" type="ORF">DEO68_06615</name>
</gene>
<feature type="transmembrane region" description="Helical" evidence="2">
    <location>
        <begin position="92"/>
        <end position="111"/>
    </location>
</feature>
<reference evidence="3" key="1">
    <citation type="journal article" date="2018" name="Nat. Biotechnol.">
        <title>A standardized bacterial taxonomy based on genome phylogeny substantially revises the tree of life.</title>
        <authorList>
            <person name="Parks D.H."/>
            <person name="Chuvochina M."/>
            <person name="Waite D.W."/>
            <person name="Rinke C."/>
            <person name="Skarshewski A."/>
            <person name="Chaumeil P.A."/>
            <person name="Hugenholtz P."/>
        </authorList>
    </citation>
    <scope>NUCLEOTIDE SEQUENCE [LARGE SCALE GENOMIC DNA]</scope>
    <source>
        <strain evidence="3">UBA11284</strain>
    </source>
</reference>
<protein>
    <submittedName>
        <fullName evidence="3">Uncharacterized protein</fullName>
    </submittedName>
</protein>
<feature type="compositionally biased region" description="Basic and acidic residues" evidence="1">
    <location>
        <begin position="131"/>
        <end position="141"/>
    </location>
</feature>
<feature type="transmembrane region" description="Helical" evidence="2">
    <location>
        <begin position="39"/>
        <end position="58"/>
    </location>
</feature>